<dbReference type="GO" id="GO:0046872">
    <property type="term" value="F:metal ion binding"/>
    <property type="evidence" value="ECO:0007669"/>
    <property type="project" value="UniProtKB-KW"/>
</dbReference>
<dbReference type="InterPro" id="IPR005162">
    <property type="entry name" value="Retrotrans_gag_dom"/>
</dbReference>
<dbReference type="InterPro" id="IPR036397">
    <property type="entry name" value="RNaseH_sf"/>
</dbReference>
<evidence type="ECO:0000259" key="19">
    <source>
        <dbReference type="PROSITE" id="PS50013"/>
    </source>
</evidence>
<dbReference type="PANTHER" id="PTHR37984">
    <property type="entry name" value="PROTEIN CBG26694"/>
    <property type="match status" value="1"/>
</dbReference>
<feature type="region of interest" description="Disordered" evidence="18">
    <location>
        <begin position="404"/>
        <end position="451"/>
    </location>
</feature>
<dbReference type="FunFam" id="1.10.340.70:FF:000001">
    <property type="entry name" value="Retrovirus-related Pol polyprotein from transposon gypsy-like Protein"/>
    <property type="match status" value="1"/>
</dbReference>
<name>A0A1W5CT87_9LECA</name>
<dbReference type="InterPro" id="IPR012337">
    <property type="entry name" value="RNaseH-like_sf"/>
</dbReference>
<dbReference type="GO" id="GO:0003964">
    <property type="term" value="F:RNA-directed DNA polymerase activity"/>
    <property type="evidence" value="ECO:0007669"/>
    <property type="project" value="UniProtKB-KW"/>
</dbReference>
<evidence type="ECO:0000313" key="21">
    <source>
        <dbReference type="EMBL" id="SLM33955.1"/>
    </source>
</evidence>
<dbReference type="InterPro" id="IPR000953">
    <property type="entry name" value="Chromo/chromo_shadow_dom"/>
</dbReference>
<dbReference type="Pfam" id="PF24626">
    <property type="entry name" value="SH3_Tf2-1"/>
    <property type="match status" value="1"/>
</dbReference>
<evidence type="ECO:0000256" key="6">
    <source>
        <dbReference type="ARBA" id="ARBA00022722"/>
    </source>
</evidence>
<evidence type="ECO:0000256" key="10">
    <source>
        <dbReference type="ARBA" id="ARBA00022801"/>
    </source>
</evidence>
<keyword evidence="14 21" id="KW-0695">RNA-directed DNA polymerase</keyword>
<keyword evidence="3" id="KW-0645">Protease</keyword>
<keyword evidence="12" id="KW-0694">RNA-binding</keyword>
<keyword evidence="7" id="KW-0479">Metal-binding</keyword>
<dbReference type="InterPro" id="IPR043128">
    <property type="entry name" value="Rev_trsase/Diguanyl_cyclase"/>
</dbReference>
<dbReference type="GO" id="GO:0003677">
    <property type="term" value="F:DNA binding"/>
    <property type="evidence" value="ECO:0007669"/>
    <property type="project" value="UniProtKB-KW"/>
</dbReference>
<keyword evidence="17" id="KW-0233">DNA recombination</keyword>
<evidence type="ECO:0000256" key="2">
    <source>
        <dbReference type="ARBA" id="ARBA00012493"/>
    </source>
</evidence>
<dbReference type="GO" id="GO:0004519">
    <property type="term" value="F:endonuclease activity"/>
    <property type="evidence" value="ECO:0007669"/>
    <property type="project" value="UniProtKB-KW"/>
</dbReference>
<feature type="region of interest" description="Disordered" evidence="18">
    <location>
        <begin position="1299"/>
        <end position="1338"/>
    </location>
</feature>
<feature type="region of interest" description="Disordered" evidence="18">
    <location>
        <begin position="342"/>
        <end position="363"/>
    </location>
</feature>
<proteinExistence type="predicted"/>
<dbReference type="InterPro" id="IPR000477">
    <property type="entry name" value="RT_dom"/>
</dbReference>
<evidence type="ECO:0000256" key="11">
    <source>
        <dbReference type="ARBA" id="ARBA00022842"/>
    </source>
</evidence>
<dbReference type="Gene3D" id="1.10.340.70">
    <property type="match status" value="1"/>
</dbReference>
<dbReference type="SUPFAM" id="SSF53098">
    <property type="entry name" value="Ribonuclease H-like"/>
    <property type="match status" value="1"/>
</dbReference>
<evidence type="ECO:0000256" key="4">
    <source>
        <dbReference type="ARBA" id="ARBA00022679"/>
    </source>
</evidence>
<evidence type="ECO:0000256" key="12">
    <source>
        <dbReference type="ARBA" id="ARBA00022884"/>
    </source>
</evidence>
<feature type="compositionally biased region" description="Basic residues" evidence="18">
    <location>
        <begin position="211"/>
        <end position="226"/>
    </location>
</feature>
<feature type="domain" description="Integrase catalytic" evidence="20">
    <location>
        <begin position="988"/>
        <end position="1137"/>
    </location>
</feature>
<feature type="domain" description="Chromo" evidence="19">
    <location>
        <begin position="1250"/>
        <end position="1308"/>
    </location>
</feature>
<keyword evidence="16" id="KW-0238">DNA-binding</keyword>
<dbReference type="GO" id="GO:0006310">
    <property type="term" value="P:DNA recombination"/>
    <property type="evidence" value="ECO:0007669"/>
    <property type="project" value="UniProtKB-KW"/>
</dbReference>
<dbReference type="GO" id="GO:0015074">
    <property type="term" value="P:DNA integration"/>
    <property type="evidence" value="ECO:0007669"/>
    <property type="project" value="UniProtKB-KW"/>
</dbReference>
<feature type="region of interest" description="Disordered" evidence="18">
    <location>
        <begin position="208"/>
        <end position="227"/>
    </location>
</feature>
<dbReference type="Pfam" id="PF00385">
    <property type="entry name" value="Chromo"/>
    <property type="match status" value="1"/>
</dbReference>
<evidence type="ECO:0000256" key="5">
    <source>
        <dbReference type="ARBA" id="ARBA00022695"/>
    </source>
</evidence>
<dbReference type="SUPFAM" id="SSF50630">
    <property type="entry name" value="Acid proteases"/>
    <property type="match status" value="1"/>
</dbReference>
<evidence type="ECO:0000256" key="1">
    <source>
        <dbReference type="ARBA" id="ARBA00011353"/>
    </source>
</evidence>
<keyword evidence="11" id="KW-0460">Magnesium</keyword>
<keyword evidence="8" id="KW-0064">Aspartyl protease</keyword>
<dbReference type="Gene3D" id="3.10.10.10">
    <property type="entry name" value="HIV Type 1 Reverse Transcriptase, subunit A, domain 1"/>
    <property type="match status" value="1"/>
</dbReference>
<dbReference type="InterPro" id="IPR016197">
    <property type="entry name" value="Chromo-like_dom_sf"/>
</dbReference>
<evidence type="ECO:0000256" key="3">
    <source>
        <dbReference type="ARBA" id="ARBA00022670"/>
    </source>
</evidence>
<evidence type="ECO:0000256" key="9">
    <source>
        <dbReference type="ARBA" id="ARBA00022759"/>
    </source>
</evidence>
<keyword evidence="5" id="KW-0548">Nucleotidyltransferase</keyword>
<dbReference type="Pfam" id="PF03732">
    <property type="entry name" value="Retrotrans_gag"/>
    <property type="match status" value="1"/>
</dbReference>
<dbReference type="GO" id="GO:0003723">
    <property type="term" value="F:RNA binding"/>
    <property type="evidence" value="ECO:0007669"/>
    <property type="project" value="UniProtKB-KW"/>
</dbReference>
<dbReference type="EC" id="2.7.7.49" evidence="2"/>
<dbReference type="InterPro" id="IPR050951">
    <property type="entry name" value="Retrovirus_Pol_polyprotein"/>
</dbReference>
<keyword evidence="10" id="KW-0378">Hydrolase</keyword>
<comment type="subunit">
    <text evidence="1">Component of the NuA4 histone acetyltransferase complex.</text>
</comment>
<feature type="compositionally biased region" description="Polar residues" evidence="18">
    <location>
        <begin position="429"/>
        <end position="442"/>
    </location>
</feature>
<dbReference type="Gene3D" id="2.40.50.40">
    <property type="match status" value="1"/>
</dbReference>
<organism evidence="21 22">
    <name type="scientific">Lasallia pustulata</name>
    <dbReference type="NCBI Taxonomy" id="136370"/>
    <lineage>
        <taxon>Eukaryota</taxon>
        <taxon>Fungi</taxon>
        <taxon>Dikarya</taxon>
        <taxon>Ascomycota</taxon>
        <taxon>Pezizomycotina</taxon>
        <taxon>Lecanoromycetes</taxon>
        <taxon>OSLEUM clade</taxon>
        <taxon>Umbilicariomycetidae</taxon>
        <taxon>Umbilicariales</taxon>
        <taxon>Umbilicariaceae</taxon>
        <taxon>Lasallia</taxon>
    </lineage>
</organism>
<accession>A0A1W5CT87</accession>
<evidence type="ECO:0000256" key="13">
    <source>
        <dbReference type="ARBA" id="ARBA00022908"/>
    </source>
</evidence>
<evidence type="ECO:0000256" key="7">
    <source>
        <dbReference type="ARBA" id="ARBA00022723"/>
    </source>
</evidence>
<dbReference type="SUPFAM" id="SSF56672">
    <property type="entry name" value="DNA/RNA polymerases"/>
    <property type="match status" value="2"/>
</dbReference>
<dbReference type="GO" id="GO:0004190">
    <property type="term" value="F:aspartic-type endopeptidase activity"/>
    <property type="evidence" value="ECO:0007669"/>
    <property type="project" value="UniProtKB-KW"/>
</dbReference>
<dbReference type="InterPro" id="IPR056924">
    <property type="entry name" value="SH3_Tf2-1"/>
</dbReference>
<dbReference type="PANTHER" id="PTHR37984:SF5">
    <property type="entry name" value="PROTEIN NYNRIN-LIKE"/>
    <property type="match status" value="1"/>
</dbReference>
<dbReference type="Gene3D" id="3.30.420.10">
    <property type="entry name" value="Ribonuclease H-like superfamily/Ribonuclease H"/>
    <property type="match status" value="1"/>
</dbReference>
<dbReference type="InterPro" id="IPR001584">
    <property type="entry name" value="Integrase_cat-core"/>
</dbReference>
<reference evidence="22" key="1">
    <citation type="submission" date="2017-03" db="EMBL/GenBank/DDBJ databases">
        <authorList>
            <person name="Sharma R."/>
            <person name="Thines M."/>
        </authorList>
    </citation>
    <scope>NUCLEOTIDE SEQUENCE [LARGE SCALE GENOMIC DNA]</scope>
</reference>
<dbReference type="SUPFAM" id="SSF54160">
    <property type="entry name" value="Chromo domain-like"/>
    <property type="match status" value="1"/>
</dbReference>
<evidence type="ECO:0000313" key="22">
    <source>
        <dbReference type="Proteomes" id="UP000192927"/>
    </source>
</evidence>
<evidence type="ECO:0000256" key="14">
    <source>
        <dbReference type="ARBA" id="ARBA00022918"/>
    </source>
</evidence>
<dbReference type="SMART" id="SM00298">
    <property type="entry name" value="CHROMO"/>
    <property type="match status" value="1"/>
</dbReference>
<dbReference type="PROSITE" id="PS50013">
    <property type="entry name" value="CHROMO_2"/>
    <property type="match status" value="1"/>
</dbReference>
<evidence type="ECO:0000256" key="8">
    <source>
        <dbReference type="ARBA" id="ARBA00022750"/>
    </source>
</evidence>
<sequence length="1338" mass="154107">MSTTGSTKAGAATGDTKMTDAPAIGAPTPVITTKLLKIATPTPFTGQREKLDTFLLQMTLYFRFNEALFKQEQDKDWVRHGNTNPEDTDDDTREMFRSFSKFHNAINLVFGDVDEQRTAEREIRRLKQTKSAADYTAQFKRISVSTNWDDVALIAQYYHGLKDGVKDKIAKAERPDELHAMMVTAVRVGNRLYERQREKGHVPYRDEKKTYSHGHKHKHRKHRKHDKYGPKEMEIDVVTPTKKKAFDGECYNCEVRMISSCNIHRSDKDGAGWYLQQPRQIVVVKKDESDGYGTPPTEEDFAEAENRYSPMYPNGPDEQTEAERWIQDAEEQLRRELLVSQTSSELAREDAMDEQRQVHSECGSEELGKLENNRARRNHDEQHTMRTIHTYEATSNNEETCQEYPGPMPNKESKDAIKPSIPSPPQDANVRQTKPNLPSTQYGHGPYTNDPGMRPARSLREEIGKRESVLGQSQAQMQPTRLISNLTRKHEMVYSMPGTQHSQLKIPVTIGTLKTWAMVDSGATGNFLSERMWTKYQTYEGFVTWDIATIGHIAILGMPWLKQANPTINWEEGTIQMDAKPVGQRHKVSALAELTIPTEYAEFEAMFTEPAIEDALPKHQPWDHKIPLMPGKNPEKQPIYTITPANLEVLCKYIDENKAKGWIRESQSPVGYPILFVPKPDGSKRLYIDYRKLNAITIKNSYALPLISELQDRLQGAKWFTKFDIPAAYHQIRIKAGEEWKTAFCTRLGHYKYQVMPFRLTNAPATFQSYINNVLREYLDVFVTNYEIHDKELLAIVDALKQWRVYLEGSKDEVKVYSDHKNLESFTTTKLKSRLRHQPTKDPGQILEVDADGNLAYHRRQIAATFKISDPEGEQLIREALTKDKAVQDLCQVNQEPGSLFEYEDGILWFDGKCYVPKSAREWVIRTCHDDRTQGHQGIKRTIDKVTQHWYIPRARHKVEQYIKKCDLCQRSKHAQHAPYGQLQMVPTMDQPWKTIAFDFIVKLPVSQEPVTQQYYDTILVVTDKLTKYGKFVPYLEGLTATELAYAFYKHIVADHGLPTQIITDRDKLVVSKFWQSLMDLMGVHQKLSTAYHPQTDGQTEQLSQTLEQYLQNYVNYQQDNWVELLPVAQLAYNTAKNATIGCTLFYANYGFEADVKNRKKGPSLEEGDKVYLLQRNIRTKRPAKKLDHTKLGPFRIKKKLGPDVYKLQLPDSMKIHPVFHATVLEPAHPSIPIATQVPTLEMDDNEKVYDVEKVLQSRLENGKLQYLVKWKGYGMNDNTWEPASQFTSKKILQDFHRHHPEQPKAGTREVPQDSTARPEAMRSLRMKNQRQRKRPAG</sequence>
<dbReference type="InterPro" id="IPR041373">
    <property type="entry name" value="RT_RNaseH"/>
</dbReference>
<dbReference type="InterPro" id="IPR021109">
    <property type="entry name" value="Peptidase_aspartic_dom_sf"/>
</dbReference>
<dbReference type="CDD" id="cd01647">
    <property type="entry name" value="RT_LTR"/>
    <property type="match status" value="1"/>
</dbReference>
<keyword evidence="22" id="KW-1185">Reference proteome</keyword>
<dbReference type="InterPro" id="IPR023780">
    <property type="entry name" value="Chromo_domain"/>
</dbReference>
<keyword evidence="15" id="KW-0239">DNA-directed DNA polymerase</keyword>
<dbReference type="GO" id="GO:0006508">
    <property type="term" value="P:proteolysis"/>
    <property type="evidence" value="ECO:0007669"/>
    <property type="project" value="UniProtKB-KW"/>
</dbReference>
<evidence type="ECO:0000259" key="20">
    <source>
        <dbReference type="PROSITE" id="PS50994"/>
    </source>
</evidence>
<dbReference type="Pfam" id="PF00078">
    <property type="entry name" value="RVT_1"/>
    <property type="match status" value="1"/>
</dbReference>
<dbReference type="GO" id="GO:0003887">
    <property type="term" value="F:DNA-directed DNA polymerase activity"/>
    <property type="evidence" value="ECO:0007669"/>
    <property type="project" value="UniProtKB-KW"/>
</dbReference>
<feature type="compositionally biased region" description="Basic and acidic residues" evidence="18">
    <location>
        <begin position="346"/>
        <end position="359"/>
    </location>
</feature>
<dbReference type="Proteomes" id="UP000192927">
    <property type="component" value="Unassembled WGS sequence"/>
</dbReference>
<evidence type="ECO:0000256" key="18">
    <source>
        <dbReference type="SAM" id="MobiDB-lite"/>
    </source>
</evidence>
<dbReference type="Pfam" id="PF17917">
    <property type="entry name" value="RT_RNaseH"/>
    <property type="match status" value="1"/>
</dbReference>
<keyword evidence="13" id="KW-0229">DNA integration</keyword>
<dbReference type="InterPro" id="IPR043502">
    <property type="entry name" value="DNA/RNA_pol_sf"/>
</dbReference>
<dbReference type="EMBL" id="FWEW01000192">
    <property type="protein sequence ID" value="SLM33955.1"/>
    <property type="molecule type" value="Genomic_DNA"/>
</dbReference>
<evidence type="ECO:0000256" key="17">
    <source>
        <dbReference type="ARBA" id="ARBA00023172"/>
    </source>
</evidence>
<dbReference type="GO" id="GO:0006338">
    <property type="term" value="P:chromatin remodeling"/>
    <property type="evidence" value="ECO:0007669"/>
    <property type="project" value="UniProtKB-ARBA"/>
</dbReference>
<keyword evidence="9" id="KW-0255">Endonuclease</keyword>
<protein>
    <recommendedName>
        <fullName evidence="2">RNA-directed DNA polymerase</fullName>
        <ecNumber evidence="2">2.7.7.49</ecNumber>
    </recommendedName>
</protein>
<dbReference type="GO" id="GO:0005634">
    <property type="term" value="C:nucleus"/>
    <property type="evidence" value="ECO:0007669"/>
    <property type="project" value="UniProtKB-ARBA"/>
</dbReference>
<keyword evidence="6" id="KW-0540">Nuclease</keyword>
<evidence type="ECO:0000256" key="16">
    <source>
        <dbReference type="ARBA" id="ARBA00023125"/>
    </source>
</evidence>
<feature type="compositionally biased region" description="Low complexity" evidence="18">
    <location>
        <begin position="1"/>
        <end position="21"/>
    </location>
</feature>
<dbReference type="InterPro" id="IPR041588">
    <property type="entry name" value="Integrase_H2C2"/>
</dbReference>
<feature type="compositionally biased region" description="Basic residues" evidence="18">
    <location>
        <begin position="1325"/>
        <end position="1338"/>
    </location>
</feature>
<dbReference type="Pfam" id="PF17921">
    <property type="entry name" value="Integrase_H2C2"/>
    <property type="match status" value="1"/>
</dbReference>
<keyword evidence="4" id="KW-0808">Transferase</keyword>
<dbReference type="CDD" id="cd00024">
    <property type="entry name" value="CD_CSD"/>
    <property type="match status" value="1"/>
</dbReference>
<dbReference type="Gene3D" id="3.30.70.270">
    <property type="match status" value="1"/>
</dbReference>
<feature type="region of interest" description="Disordered" evidence="18">
    <location>
        <begin position="1"/>
        <end position="25"/>
    </location>
</feature>
<feature type="compositionally biased region" description="Basic and acidic residues" evidence="18">
    <location>
        <begin position="1299"/>
        <end position="1312"/>
    </location>
</feature>
<dbReference type="PROSITE" id="PS50994">
    <property type="entry name" value="INTEGRASE"/>
    <property type="match status" value="1"/>
</dbReference>
<evidence type="ECO:0000256" key="15">
    <source>
        <dbReference type="ARBA" id="ARBA00022932"/>
    </source>
</evidence>